<evidence type="ECO:0000313" key="2">
    <source>
        <dbReference type="EMBL" id="KZR99949.1"/>
    </source>
</evidence>
<feature type="non-terminal residue" evidence="2">
    <location>
        <position position="154"/>
    </location>
</feature>
<organism evidence="2 3">
    <name type="scientific">Daphnia magna</name>
    <dbReference type="NCBI Taxonomy" id="35525"/>
    <lineage>
        <taxon>Eukaryota</taxon>
        <taxon>Metazoa</taxon>
        <taxon>Ecdysozoa</taxon>
        <taxon>Arthropoda</taxon>
        <taxon>Crustacea</taxon>
        <taxon>Branchiopoda</taxon>
        <taxon>Diplostraca</taxon>
        <taxon>Cladocera</taxon>
        <taxon>Anomopoda</taxon>
        <taxon>Daphniidae</taxon>
        <taxon>Daphnia</taxon>
    </lineage>
</organism>
<gene>
    <name evidence="2" type="ORF">APZ42_003970</name>
</gene>
<evidence type="ECO:0000256" key="1">
    <source>
        <dbReference type="SAM" id="MobiDB-lite"/>
    </source>
</evidence>
<dbReference type="Proteomes" id="UP000076858">
    <property type="component" value="Unassembled WGS sequence"/>
</dbReference>
<keyword evidence="3" id="KW-1185">Reference proteome</keyword>
<sequence length="154" mass="15396">MVLFLVDFSKTNGASVAVDSKESNSETGSNSISDNGGIVEGKLDPRISDGIQYSGKSYGGYNTGYAVPSKPSSNYGSAYSASAYSGTGNYGSGSSYAMPASNYGAGTNGAYNTGTSYGSAYNAANQGLYATSYGSGSYGAGSSYTGPSYGVTPS</sequence>
<feature type="compositionally biased region" description="Polar residues" evidence="1">
    <location>
        <begin position="25"/>
        <end position="34"/>
    </location>
</feature>
<evidence type="ECO:0000313" key="3">
    <source>
        <dbReference type="Proteomes" id="UP000076858"/>
    </source>
</evidence>
<dbReference type="AlphaFoldDB" id="A0A164HBR3"/>
<dbReference type="EMBL" id="LRGB01012147">
    <property type="protein sequence ID" value="KZR99949.1"/>
    <property type="molecule type" value="Genomic_DNA"/>
</dbReference>
<proteinExistence type="predicted"/>
<reference evidence="2 3" key="1">
    <citation type="submission" date="2016-03" db="EMBL/GenBank/DDBJ databases">
        <title>EvidentialGene: Evidence-directed Construction of Genes on Genomes.</title>
        <authorList>
            <person name="Gilbert D.G."/>
            <person name="Choi J.-H."/>
            <person name="Mockaitis K."/>
            <person name="Colbourne J."/>
            <person name="Pfrender M."/>
        </authorList>
    </citation>
    <scope>NUCLEOTIDE SEQUENCE [LARGE SCALE GENOMIC DNA]</scope>
    <source>
        <strain evidence="2 3">Xinb3</strain>
        <tissue evidence="2">Complete organism</tissue>
    </source>
</reference>
<accession>A0A164HBR3</accession>
<comment type="caution">
    <text evidence="2">The sequence shown here is derived from an EMBL/GenBank/DDBJ whole genome shotgun (WGS) entry which is preliminary data.</text>
</comment>
<dbReference type="OrthoDB" id="6777429at2759"/>
<protein>
    <submittedName>
        <fullName evidence="2">Uncharacterized protein</fullName>
    </submittedName>
</protein>
<name>A0A164HBR3_9CRUS</name>
<feature type="region of interest" description="Disordered" evidence="1">
    <location>
        <begin position="18"/>
        <end position="41"/>
    </location>
</feature>